<dbReference type="EnsemblPlants" id="OMERI06G08870.1">
    <property type="protein sequence ID" value="OMERI06G08870.1"/>
    <property type="gene ID" value="OMERI06G08870"/>
</dbReference>
<dbReference type="GO" id="GO:0016984">
    <property type="term" value="F:ribulose-bisphosphate carboxylase activity"/>
    <property type="evidence" value="ECO:0007669"/>
    <property type="project" value="InterPro"/>
</dbReference>
<evidence type="ECO:0000313" key="4">
    <source>
        <dbReference type="Proteomes" id="UP000008021"/>
    </source>
</evidence>
<dbReference type="SUPFAM" id="SSF51649">
    <property type="entry name" value="RuBisCo, C-terminal domain"/>
    <property type="match status" value="2"/>
</dbReference>
<feature type="domain" description="Ribulose bisphosphate carboxylase large subunit C-terminal" evidence="2">
    <location>
        <begin position="54"/>
        <end position="115"/>
    </location>
</feature>
<keyword evidence="1" id="KW-0602">Photosynthesis</keyword>
<dbReference type="InterPro" id="IPR036376">
    <property type="entry name" value="RuBisCO_lsu_C_sf"/>
</dbReference>
<dbReference type="InterPro" id="IPR033966">
    <property type="entry name" value="RuBisCO"/>
</dbReference>
<dbReference type="HOGENOM" id="CLU_1734392_0_0_1"/>
<dbReference type="AlphaFoldDB" id="A0A0E0DZ03"/>
<dbReference type="InterPro" id="IPR000685">
    <property type="entry name" value="RuBisCO_lsu_C"/>
</dbReference>
<dbReference type="PANTHER" id="PTHR42704">
    <property type="entry name" value="RIBULOSE BISPHOSPHATE CARBOXYLASE"/>
    <property type="match status" value="1"/>
</dbReference>
<dbReference type="Gramene" id="OMERI06G08870.1">
    <property type="protein sequence ID" value="OMERI06G08870.1"/>
    <property type="gene ID" value="OMERI06G08870"/>
</dbReference>
<organism evidence="3">
    <name type="scientific">Oryza meridionalis</name>
    <dbReference type="NCBI Taxonomy" id="40149"/>
    <lineage>
        <taxon>Eukaryota</taxon>
        <taxon>Viridiplantae</taxon>
        <taxon>Streptophyta</taxon>
        <taxon>Embryophyta</taxon>
        <taxon>Tracheophyta</taxon>
        <taxon>Spermatophyta</taxon>
        <taxon>Magnoliopsida</taxon>
        <taxon>Liliopsida</taxon>
        <taxon>Poales</taxon>
        <taxon>Poaceae</taxon>
        <taxon>BOP clade</taxon>
        <taxon>Oryzoideae</taxon>
        <taxon>Oryzeae</taxon>
        <taxon>Oryzinae</taxon>
        <taxon>Oryza</taxon>
    </lineage>
</organism>
<proteinExistence type="predicted"/>
<evidence type="ECO:0000259" key="2">
    <source>
        <dbReference type="Pfam" id="PF00016"/>
    </source>
</evidence>
<feature type="domain" description="Ribulose bisphosphate carboxylase large subunit C-terminal" evidence="2">
    <location>
        <begin position="1"/>
        <end position="53"/>
    </location>
</feature>
<keyword evidence="4" id="KW-1185">Reference proteome</keyword>
<reference evidence="3" key="1">
    <citation type="submission" date="2015-04" db="UniProtKB">
        <authorList>
            <consortium name="EnsemblPlants"/>
        </authorList>
    </citation>
    <scope>IDENTIFICATION</scope>
</reference>
<protein>
    <recommendedName>
        <fullName evidence="2">Ribulose bisphosphate carboxylase large subunit C-terminal domain-containing protein</fullName>
    </recommendedName>
</protein>
<dbReference type="Gene3D" id="3.20.20.110">
    <property type="entry name" value="Ribulose bisphosphate carboxylase, large subunit, C-terminal domain"/>
    <property type="match status" value="2"/>
</dbReference>
<dbReference type="Pfam" id="PF00016">
    <property type="entry name" value="RuBisCO_large"/>
    <property type="match status" value="2"/>
</dbReference>
<dbReference type="STRING" id="40149.A0A0E0DZ03"/>
<name>A0A0E0DZ03_9ORYZ</name>
<dbReference type="PANTHER" id="PTHR42704:SF16">
    <property type="entry name" value="RIBULOSE BISPHOSPHATE CARBOXYLASE LARGE CHAIN"/>
    <property type="match status" value="1"/>
</dbReference>
<evidence type="ECO:0000313" key="3">
    <source>
        <dbReference type="EnsemblPlants" id="OMERI06G08870.1"/>
    </source>
</evidence>
<evidence type="ECO:0000256" key="1">
    <source>
        <dbReference type="ARBA" id="ARBA00022531"/>
    </source>
</evidence>
<sequence>MPALTEIFGDDSVLQFGGGTLGHPWGNAPGAAANRVALEACVQARNEGRDLAREGVIPVASGGIHVWHMPALTEIFGDDSVLQFGGGTLGHPWGNAPGAAANRVALEACVQARKHLDLTIETLGYPDRYFEKWFMHVCYRVRQDPVGKEGV</sequence>
<dbReference type="GO" id="GO:0000287">
    <property type="term" value="F:magnesium ion binding"/>
    <property type="evidence" value="ECO:0007669"/>
    <property type="project" value="InterPro"/>
</dbReference>
<dbReference type="Proteomes" id="UP000008021">
    <property type="component" value="Chromosome 6"/>
</dbReference>
<dbReference type="GO" id="GO:0015979">
    <property type="term" value="P:photosynthesis"/>
    <property type="evidence" value="ECO:0007669"/>
    <property type="project" value="UniProtKB-KW"/>
</dbReference>
<reference evidence="3" key="2">
    <citation type="submission" date="2018-05" db="EMBL/GenBank/DDBJ databases">
        <title>OmerRS3 (Oryza meridionalis Reference Sequence Version 3).</title>
        <authorList>
            <person name="Zhang J."/>
            <person name="Kudrna D."/>
            <person name="Lee S."/>
            <person name="Talag J."/>
            <person name="Welchert J."/>
            <person name="Wing R.A."/>
        </authorList>
    </citation>
    <scope>NUCLEOTIDE SEQUENCE [LARGE SCALE GENOMIC DNA]</scope>
    <source>
        <strain evidence="3">cv. OR44</strain>
    </source>
</reference>
<accession>A0A0E0DZ03</accession>